<name>A0A212TJQ1_9BACT</name>
<dbReference type="AlphaFoldDB" id="A0A212TJQ1"/>
<organism evidence="1 2">
    <name type="scientific">Hymenobacter gelipurpurascens</name>
    <dbReference type="NCBI Taxonomy" id="89968"/>
    <lineage>
        <taxon>Bacteria</taxon>
        <taxon>Pseudomonadati</taxon>
        <taxon>Bacteroidota</taxon>
        <taxon>Cytophagia</taxon>
        <taxon>Cytophagales</taxon>
        <taxon>Hymenobacteraceae</taxon>
        <taxon>Hymenobacter</taxon>
    </lineage>
</organism>
<protein>
    <submittedName>
        <fullName evidence="1">Uncharacterized protein</fullName>
    </submittedName>
</protein>
<dbReference type="RefSeq" id="WP_088842760.1">
    <property type="nucleotide sequence ID" value="NZ_FYEW01000001.1"/>
</dbReference>
<keyword evidence="2" id="KW-1185">Reference proteome</keyword>
<evidence type="ECO:0000313" key="1">
    <source>
        <dbReference type="EMBL" id="SNC66203.1"/>
    </source>
</evidence>
<dbReference type="EMBL" id="FYEW01000001">
    <property type="protein sequence ID" value="SNC66203.1"/>
    <property type="molecule type" value="Genomic_DNA"/>
</dbReference>
<reference evidence="2" key="1">
    <citation type="submission" date="2017-06" db="EMBL/GenBank/DDBJ databases">
        <authorList>
            <person name="Varghese N."/>
            <person name="Submissions S."/>
        </authorList>
    </citation>
    <scope>NUCLEOTIDE SEQUENCE [LARGE SCALE GENOMIC DNA]</scope>
    <source>
        <strain evidence="2">DSM 11116</strain>
    </source>
</reference>
<accession>A0A212TJQ1</accession>
<evidence type="ECO:0000313" key="2">
    <source>
        <dbReference type="Proteomes" id="UP000198131"/>
    </source>
</evidence>
<sequence length="73" mass="8201">MQYVSTYLRYLILLGLLVLGALNRQALTAQQHRTATLRLRDLHLTQRQILSFRGPAAGPAPAPASLHQAYLYK</sequence>
<gene>
    <name evidence="1" type="ORF">SAMN06265337_1532</name>
</gene>
<dbReference type="Proteomes" id="UP000198131">
    <property type="component" value="Unassembled WGS sequence"/>
</dbReference>
<proteinExistence type="predicted"/>